<comment type="caution">
    <text evidence="2">The sequence shown here is derived from an EMBL/GenBank/DDBJ whole genome shotgun (WGS) entry which is preliminary data.</text>
</comment>
<accession>A0A1Z8BG19</accession>
<name>A0A1Z8BG19_9FLAO</name>
<proteinExistence type="predicted"/>
<evidence type="ECO:0008006" key="4">
    <source>
        <dbReference type="Google" id="ProtNLM"/>
    </source>
</evidence>
<gene>
    <name evidence="2" type="ORF">A9Q93_00760</name>
</gene>
<feature type="transmembrane region" description="Helical" evidence="1">
    <location>
        <begin position="146"/>
        <end position="166"/>
    </location>
</feature>
<protein>
    <recommendedName>
        <fullName evidence="4">DUF3667 domain-containing protein</fullName>
    </recommendedName>
</protein>
<evidence type="ECO:0000313" key="2">
    <source>
        <dbReference type="EMBL" id="OUS21523.1"/>
    </source>
</evidence>
<feature type="transmembrane region" description="Helical" evidence="1">
    <location>
        <begin position="80"/>
        <end position="97"/>
    </location>
</feature>
<feature type="transmembrane region" description="Helical" evidence="1">
    <location>
        <begin position="178"/>
        <end position="200"/>
    </location>
</feature>
<reference evidence="3" key="1">
    <citation type="journal article" date="2017" name="Proc. Natl. Acad. Sci. U.S.A.">
        <title>Simulation of Deepwater Horizon oil plume reveals substrate specialization within a complex community of hydrocarbon-degraders.</title>
        <authorList>
            <person name="Hu P."/>
            <person name="Dubinsky E.A."/>
            <person name="Probst A.J."/>
            <person name="Wang J."/>
            <person name="Sieber C.M.K."/>
            <person name="Tom L.M."/>
            <person name="Gardinali P."/>
            <person name="Banfield J.F."/>
            <person name="Atlas R.M."/>
            <person name="Andersen G.L."/>
        </authorList>
    </citation>
    <scope>NUCLEOTIDE SEQUENCE [LARGE SCALE GENOMIC DNA]</scope>
</reference>
<dbReference type="Proteomes" id="UP000196102">
    <property type="component" value="Unassembled WGS sequence"/>
</dbReference>
<organism evidence="2 3">
    <name type="scientific">Nonlabens dokdonensis</name>
    <dbReference type="NCBI Taxonomy" id="328515"/>
    <lineage>
        <taxon>Bacteria</taxon>
        <taxon>Pseudomonadati</taxon>
        <taxon>Bacteroidota</taxon>
        <taxon>Flavobacteriia</taxon>
        <taxon>Flavobacteriales</taxon>
        <taxon>Flavobacteriaceae</taxon>
        <taxon>Nonlabens</taxon>
    </lineage>
</organism>
<keyword evidence="1" id="KW-0472">Membrane</keyword>
<feature type="transmembrane region" description="Helical" evidence="1">
    <location>
        <begin position="237"/>
        <end position="270"/>
    </location>
</feature>
<evidence type="ECO:0000256" key="1">
    <source>
        <dbReference type="SAM" id="Phobius"/>
    </source>
</evidence>
<evidence type="ECO:0000313" key="3">
    <source>
        <dbReference type="Proteomes" id="UP000196102"/>
    </source>
</evidence>
<dbReference type="AlphaFoldDB" id="A0A1Z8BG19"/>
<dbReference type="InterPro" id="IPR022134">
    <property type="entry name" value="DUF3667"/>
</dbReference>
<feature type="transmembrane region" description="Helical" evidence="1">
    <location>
        <begin position="206"/>
        <end position="225"/>
    </location>
</feature>
<sequence length="276" mass="31695">MERSCKNCNELIYAGKSHCANCGCKWLENRITMKQVGNDFADMYLGFDTKFVRTFVDLFKKPEAVILGYMNGRRVNYMDAIRYLLVALFFTGIYTYVLKNTGVLDQIISKQSEATLDAYSQMGMPEEVALENLANAQNLSKQVFEFQGFFLLLTIPFLALVARITFYNKRYFNFTEQVVFYLYTYGHSVIVTTPFSILVVLLLPDYFMYLGAVTLPLMYVYNMYCYKRCFRLDNQSVLLKTLVSIVVFITLLVALSIVFFIIILIGTIIAKATGII</sequence>
<dbReference type="Pfam" id="PF12412">
    <property type="entry name" value="DUF3667"/>
    <property type="match status" value="1"/>
</dbReference>
<dbReference type="EMBL" id="MAAX01000015">
    <property type="protein sequence ID" value="OUS21523.1"/>
    <property type="molecule type" value="Genomic_DNA"/>
</dbReference>
<keyword evidence="1" id="KW-0812">Transmembrane</keyword>
<keyword evidence="1" id="KW-1133">Transmembrane helix</keyword>
<dbReference type="RefSeq" id="WP_304015542.1">
    <property type="nucleotide sequence ID" value="NZ_CAJXYO010000007.1"/>
</dbReference>